<dbReference type="PROSITE" id="PS50005">
    <property type="entry name" value="TPR"/>
    <property type="match status" value="3"/>
</dbReference>
<dbReference type="SUPFAM" id="SSF48452">
    <property type="entry name" value="TPR-like"/>
    <property type="match status" value="2"/>
</dbReference>
<evidence type="ECO:0000313" key="4">
    <source>
        <dbReference type="Proteomes" id="UP001500466"/>
    </source>
</evidence>
<dbReference type="Gene3D" id="3.40.50.300">
    <property type="entry name" value="P-loop containing nucleotide triphosphate hydrolases"/>
    <property type="match status" value="1"/>
</dbReference>
<gene>
    <name evidence="3" type="ORF">GCM10023205_80840</name>
</gene>
<feature type="repeat" description="TPR" evidence="1">
    <location>
        <begin position="494"/>
        <end position="527"/>
    </location>
</feature>
<dbReference type="SMART" id="SM00028">
    <property type="entry name" value="TPR"/>
    <property type="match status" value="4"/>
</dbReference>
<keyword evidence="1" id="KW-0802">TPR repeat</keyword>
<evidence type="ECO:0000256" key="2">
    <source>
        <dbReference type="SAM" id="MobiDB-lite"/>
    </source>
</evidence>
<dbReference type="InterPro" id="IPR019734">
    <property type="entry name" value="TPR_rpt"/>
</dbReference>
<dbReference type="PANTHER" id="PTHR47691:SF3">
    <property type="entry name" value="HTH-TYPE TRANSCRIPTIONAL REGULATOR RV0890C-RELATED"/>
    <property type="match status" value="1"/>
</dbReference>
<comment type="caution">
    <text evidence="3">The sequence shown here is derived from an EMBL/GenBank/DDBJ whole genome shotgun (WGS) entry which is preliminary data.</text>
</comment>
<evidence type="ECO:0000256" key="1">
    <source>
        <dbReference type="PROSITE-ProRule" id="PRU00339"/>
    </source>
</evidence>
<evidence type="ECO:0000313" key="3">
    <source>
        <dbReference type="EMBL" id="GAA4995558.1"/>
    </source>
</evidence>
<dbReference type="Gene3D" id="1.25.40.10">
    <property type="entry name" value="Tetratricopeptide repeat domain"/>
    <property type="match status" value="1"/>
</dbReference>
<feature type="repeat" description="TPR" evidence="1">
    <location>
        <begin position="534"/>
        <end position="567"/>
    </location>
</feature>
<protein>
    <recommendedName>
        <fullName evidence="5">Tetratricopeptide repeat-containing protein</fullName>
    </recommendedName>
</protein>
<dbReference type="Pfam" id="PF13424">
    <property type="entry name" value="TPR_12"/>
    <property type="match status" value="2"/>
</dbReference>
<dbReference type="RefSeq" id="WP_345680880.1">
    <property type="nucleotide sequence ID" value="NZ_BAABHS010000057.1"/>
</dbReference>
<dbReference type="Proteomes" id="UP001500466">
    <property type="component" value="Unassembled WGS sequence"/>
</dbReference>
<dbReference type="InterPro" id="IPR011990">
    <property type="entry name" value="TPR-like_helical_dom_sf"/>
</dbReference>
<keyword evidence="4" id="KW-1185">Reference proteome</keyword>
<name>A0ABP9IDU3_9ACTN</name>
<evidence type="ECO:0008006" key="5">
    <source>
        <dbReference type="Google" id="ProtNLM"/>
    </source>
</evidence>
<dbReference type="EMBL" id="BAABHS010000057">
    <property type="protein sequence ID" value="GAA4995558.1"/>
    <property type="molecule type" value="Genomic_DNA"/>
</dbReference>
<proteinExistence type="predicted"/>
<organism evidence="3 4">
    <name type="scientific">Yinghuangia aomiensis</name>
    <dbReference type="NCBI Taxonomy" id="676205"/>
    <lineage>
        <taxon>Bacteria</taxon>
        <taxon>Bacillati</taxon>
        <taxon>Actinomycetota</taxon>
        <taxon>Actinomycetes</taxon>
        <taxon>Kitasatosporales</taxon>
        <taxon>Streptomycetaceae</taxon>
        <taxon>Yinghuangia</taxon>
    </lineage>
</organism>
<sequence>MIQAGESTAVAGGDDARNTAVPGPRAGEESGVPTLRLGPAQLPPAPLGFVGRTDELRTLYGWVTGPGAAVPAPGTASLLPPDRIVAVSGPVGIGRSSLAVLLAHRLAPHFPDGVLYARLTGARGETVPPADVLESFLHALGERDVPSGTDDRTRRFRELVVDRRILLLLEDLAGAGQLRPLLPESQTALVVATSVTPFTGLGRAAVVRACALDVLEPDAAAELLGSLAGHTRVACDPRAADELLSLCDYHPGAVHLAGAWLRARPQYALADVARRLRAERLRVQSTCPATELALRACFTLVHRELVPSAARLLRLLALVPGGEFGSDAAAALADCGPDAAATSLAELCELHLLEPGPTPGRFRFHELLRGYVQECLDAEERPGERRTARVRLLERYIRLARAAEHTLAGRGREVPADVRFESPAHARAWLREERPELLAAARVAASAGLDGPTRRLVAVLTRILDRRAHWRDVRELHELALATARRHGSGRQESVALLNLGNLHVARAELEQALACYRAALEVSRSIADPAGEGRAMVNLGNAYADLGDLQRAADWYDRALLLRRTTGDADGQARVLSHLGRLHARMGRFEQALRDHRAALGVRRRLGDHAHVGRVLADIGECLGDAGRTREALTVYRDAVEAFRTAGDERLEALTLLRTADLLDDAGDPGEARARRRQALALVSDVPQADEMRRLLDEDAQPGVPAQRGE</sequence>
<reference evidence="4" key="1">
    <citation type="journal article" date="2019" name="Int. J. Syst. Evol. Microbiol.">
        <title>The Global Catalogue of Microorganisms (GCM) 10K type strain sequencing project: providing services to taxonomists for standard genome sequencing and annotation.</title>
        <authorList>
            <consortium name="The Broad Institute Genomics Platform"/>
            <consortium name="The Broad Institute Genome Sequencing Center for Infectious Disease"/>
            <person name="Wu L."/>
            <person name="Ma J."/>
        </authorList>
    </citation>
    <scope>NUCLEOTIDE SEQUENCE [LARGE SCALE GENOMIC DNA]</scope>
    <source>
        <strain evidence="4">JCM 17986</strain>
    </source>
</reference>
<accession>A0ABP9IDU3</accession>
<feature type="region of interest" description="Disordered" evidence="2">
    <location>
        <begin position="1"/>
        <end position="38"/>
    </location>
</feature>
<dbReference type="InterPro" id="IPR027417">
    <property type="entry name" value="P-loop_NTPase"/>
</dbReference>
<dbReference type="SUPFAM" id="SSF52540">
    <property type="entry name" value="P-loop containing nucleoside triphosphate hydrolases"/>
    <property type="match status" value="1"/>
</dbReference>
<dbReference type="PANTHER" id="PTHR47691">
    <property type="entry name" value="REGULATOR-RELATED"/>
    <property type="match status" value="1"/>
</dbReference>
<feature type="repeat" description="TPR" evidence="1">
    <location>
        <begin position="574"/>
        <end position="607"/>
    </location>
</feature>